<reference evidence="2" key="1">
    <citation type="journal article" date="2019" name="Environ. Microbiol.">
        <title>Fungal ecological strategies reflected in gene transcription - a case study of two litter decomposers.</title>
        <authorList>
            <person name="Barbi F."/>
            <person name="Kohler A."/>
            <person name="Barry K."/>
            <person name="Baskaran P."/>
            <person name="Daum C."/>
            <person name="Fauchery L."/>
            <person name="Ihrmark K."/>
            <person name="Kuo A."/>
            <person name="LaButti K."/>
            <person name="Lipzen A."/>
            <person name="Morin E."/>
            <person name="Grigoriev I.V."/>
            <person name="Henrissat B."/>
            <person name="Lindahl B."/>
            <person name="Martin F."/>
        </authorList>
    </citation>
    <scope>NUCLEOTIDE SEQUENCE</scope>
    <source>
        <strain evidence="2">JB14</strain>
    </source>
</reference>
<evidence type="ECO:0000256" key="1">
    <source>
        <dbReference type="SAM" id="Coils"/>
    </source>
</evidence>
<gene>
    <name evidence="2" type="ORF">BT96DRAFT_972896</name>
</gene>
<keyword evidence="1" id="KW-0175">Coiled coil</keyword>
<organism evidence="2 3">
    <name type="scientific">Gymnopus androsaceus JB14</name>
    <dbReference type="NCBI Taxonomy" id="1447944"/>
    <lineage>
        <taxon>Eukaryota</taxon>
        <taxon>Fungi</taxon>
        <taxon>Dikarya</taxon>
        <taxon>Basidiomycota</taxon>
        <taxon>Agaricomycotina</taxon>
        <taxon>Agaricomycetes</taxon>
        <taxon>Agaricomycetidae</taxon>
        <taxon>Agaricales</taxon>
        <taxon>Marasmiineae</taxon>
        <taxon>Omphalotaceae</taxon>
        <taxon>Gymnopus</taxon>
    </lineage>
</organism>
<dbReference type="Proteomes" id="UP000799118">
    <property type="component" value="Unassembled WGS sequence"/>
</dbReference>
<accession>A0A6A4I2X3</accession>
<evidence type="ECO:0008006" key="4">
    <source>
        <dbReference type="Google" id="ProtNLM"/>
    </source>
</evidence>
<feature type="coiled-coil region" evidence="1">
    <location>
        <begin position="24"/>
        <end position="58"/>
    </location>
</feature>
<protein>
    <recommendedName>
        <fullName evidence="4">F-box domain-containing protein</fullName>
    </recommendedName>
</protein>
<evidence type="ECO:0000313" key="3">
    <source>
        <dbReference type="Proteomes" id="UP000799118"/>
    </source>
</evidence>
<dbReference type="AlphaFoldDB" id="A0A6A4I2X3"/>
<name>A0A6A4I2X3_9AGAR</name>
<evidence type="ECO:0000313" key="2">
    <source>
        <dbReference type="EMBL" id="KAE9404876.1"/>
    </source>
</evidence>
<dbReference type="OrthoDB" id="3365698at2759"/>
<dbReference type="EMBL" id="ML769413">
    <property type="protein sequence ID" value="KAE9404876.1"/>
    <property type="molecule type" value="Genomic_DNA"/>
</dbReference>
<keyword evidence="3" id="KW-1185">Reference proteome</keyword>
<proteinExistence type="predicted"/>
<sequence length="196" mass="21780">MAALAQYLSQRRIEGPIWLEPTDISFLRARISDVEGQVENLESQVSELTRQKDAKLVEIASLKNLLSPIRRVPPEILSEIFELACLPEEGKSMYEHDIVQYTSILCSVIANQSYRSLGGLKSGLIGVKVPQQIETFLGAPKLQCVELIEGDSDPILNRFALPAEQLTSLKITSTIVDPSDFDPDAYTSSTSEWIWG</sequence>